<keyword evidence="23 32" id="KW-1015">Disulfide bond</keyword>
<evidence type="ECO:0000256" key="4">
    <source>
        <dbReference type="ARBA" id="ARBA00000996"/>
    </source>
</evidence>
<feature type="disulfide bond" evidence="32">
    <location>
        <begin position="268"/>
        <end position="329"/>
    </location>
</feature>
<evidence type="ECO:0000256" key="19">
    <source>
        <dbReference type="ARBA" id="ARBA00023034"/>
    </source>
</evidence>
<evidence type="ECO:0000256" key="28">
    <source>
        <dbReference type="ARBA" id="ARBA00029966"/>
    </source>
</evidence>
<evidence type="ECO:0000256" key="15">
    <source>
        <dbReference type="ARBA" id="ARBA00022692"/>
    </source>
</evidence>
<dbReference type="InterPro" id="IPR005428">
    <property type="entry name" value="CD36/SCARB1/SNMP1"/>
</dbReference>
<organism evidence="34 35">
    <name type="scientific">Latimeria chalumnae</name>
    <name type="common">Coelacanth</name>
    <dbReference type="NCBI Taxonomy" id="7897"/>
    <lineage>
        <taxon>Eukaryota</taxon>
        <taxon>Metazoa</taxon>
        <taxon>Chordata</taxon>
        <taxon>Craniata</taxon>
        <taxon>Vertebrata</taxon>
        <taxon>Euteleostomi</taxon>
        <taxon>Coelacanthiformes</taxon>
        <taxon>Coelacanthidae</taxon>
        <taxon>Latimeria</taxon>
    </lineage>
</organism>
<proteinExistence type="inferred from homology"/>
<feature type="transmembrane region" description="Helical" evidence="33">
    <location>
        <begin position="436"/>
        <end position="462"/>
    </location>
</feature>
<dbReference type="GO" id="GO:0005044">
    <property type="term" value="F:scavenger receptor activity"/>
    <property type="evidence" value="ECO:0007669"/>
    <property type="project" value="TreeGrafter"/>
</dbReference>
<evidence type="ECO:0000256" key="6">
    <source>
        <dbReference type="ARBA" id="ARBA00004221"/>
    </source>
</evidence>
<evidence type="ECO:0000256" key="22">
    <source>
        <dbReference type="ARBA" id="ARBA00023139"/>
    </source>
</evidence>
<dbReference type="GO" id="GO:0006898">
    <property type="term" value="P:receptor-mediated endocytosis"/>
    <property type="evidence" value="ECO:0007669"/>
    <property type="project" value="TreeGrafter"/>
</dbReference>
<keyword evidence="24" id="KW-0675">Receptor</keyword>
<dbReference type="EMBL" id="AFYH01169187">
    <property type="status" value="NOT_ANNOTATED_CDS"/>
    <property type="molecule type" value="Genomic_DNA"/>
</dbReference>
<evidence type="ECO:0000256" key="17">
    <source>
        <dbReference type="ARBA" id="ARBA00022889"/>
    </source>
</evidence>
<evidence type="ECO:0000256" key="11">
    <source>
        <dbReference type="ARBA" id="ARBA00020772"/>
    </source>
</evidence>
<dbReference type="HOGENOM" id="CLU_019853_0_0_1"/>
<sequence length="468" mass="52103">QKCCGKFLIPGAVIGALLAILGGILIPVGKTIVQNKIKKEVVLEEGTIAYENWVKTGSHVYRQFWLFDVENPLEVMNSGAKPVLKQKGPYTYRVRYLPKSNITKNNNNTVSFLQPLAAAFDPGLSAGSEDDIITSLNLAVVAAPAILPVSLHFILNLLIKKTNSSLFQNRTVKEILWGYEDPLLAALLNSSITGLFYPYNETEDGSYNVFTGKDDISKTAIIDRYQGKTSLSHWEDKYCDMINGSDAASFPPFVDKKKSLYFFSSDVCRSVYANYESSQVVKGIPVFHFVLPPQVFAAPTENPDNRCFCKNPTITENCTKAGVLEISACKEGKPIYISLPHFLYGNKDTINSFDGLNPQEEEHQTYLDVEPTTGFTLRFAKKLQVNLYVGPHKWLDVFSKIKQHFIFPVLWLNETGAIDDSSAEMFRASVTTPVKILGIVQLVLLCVGCVVFLTCMVSFYIVRPGRAK</sequence>
<dbReference type="GO" id="GO:0044539">
    <property type="term" value="P:long-chain fatty acid import into cell"/>
    <property type="evidence" value="ECO:0007669"/>
    <property type="project" value="TreeGrafter"/>
</dbReference>
<keyword evidence="35" id="KW-1185">Reference proteome</keyword>
<keyword evidence="18 33" id="KW-1133">Transmembrane helix</keyword>
<comment type="catalytic activity">
    <reaction evidence="4">
        <text>tetradecanoate(out) = tetradecanoate(in)</text>
        <dbReference type="Rhea" id="RHEA:45252"/>
        <dbReference type="ChEBI" id="CHEBI:30807"/>
    </reaction>
    <physiologicalReaction direction="left-to-right" evidence="4">
        <dbReference type="Rhea" id="RHEA:45253"/>
    </physiologicalReaction>
</comment>
<evidence type="ECO:0000256" key="3">
    <source>
        <dbReference type="ARBA" id="ARBA00000934"/>
    </source>
</evidence>
<dbReference type="PRINTS" id="PR01609">
    <property type="entry name" value="CD36FAMILY"/>
</dbReference>
<evidence type="ECO:0000256" key="7">
    <source>
        <dbReference type="ARBA" id="ARBA00004285"/>
    </source>
</evidence>
<dbReference type="EMBL" id="AFYH01169184">
    <property type="status" value="NOT_ANNOTATED_CDS"/>
    <property type="molecule type" value="Genomic_DNA"/>
</dbReference>
<accession>H3ADB0</accession>
<evidence type="ECO:0000256" key="16">
    <source>
        <dbReference type="ARBA" id="ARBA00022843"/>
    </source>
</evidence>
<keyword evidence="14" id="KW-1017">Isopeptide bond</keyword>
<evidence type="ECO:0000256" key="33">
    <source>
        <dbReference type="SAM" id="Phobius"/>
    </source>
</evidence>
<evidence type="ECO:0000256" key="2">
    <source>
        <dbReference type="ARBA" id="ARBA00000626"/>
    </source>
</evidence>
<keyword evidence="12" id="KW-0813">Transport</keyword>
<comment type="catalytic activity">
    <reaction evidence="3">
        <text>hexadecanoate(out) = hexadecanoate(in)</text>
        <dbReference type="Rhea" id="RHEA:45256"/>
        <dbReference type="ChEBI" id="CHEBI:7896"/>
    </reaction>
    <physiologicalReaction direction="left-to-right" evidence="3">
        <dbReference type="Rhea" id="RHEA:45257"/>
    </physiologicalReaction>
</comment>
<dbReference type="Pfam" id="PF01130">
    <property type="entry name" value="CD36"/>
    <property type="match status" value="1"/>
</dbReference>
<keyword evidence="26" id="KW-0449">Lipoprotein</keyword>
<dbReference type="EMBL" id="AFYH01169186">
    <property type="status" value="NOT_ANNOTATED_CDS"/>
    <property type="molecule type" value="Genomic_DNA"/>
</dbReference>
<dbReference type="EMBL" id="AFYH01169182">
    <property type="status" value="NOT_ANNOTATED_CDS"/>
    <property type="molecule type" value="Genomic_DNA"/>
</dbReference>
<evidence type="ECO:0000256" key="1">
    <source>
        <dbReference type="ARBA" id="ARBA00000542"/>
    </source>
</evidence>
<dbReference type="GO" id="GO:0005901">
    <property type="term" value="C:caveola"/>
    <property type="evidence" value="ECO:0007669"/>
    <property type="project" value="TreeGrafter"/>
</dbReference>
<dbReference type="STRING" id="7897.ENSLACP00000007631"/>
<evidence type="ECO:0000256" key="25">
    <source>
        <dbReference type="ARBA" id="ARBA00023180"/>
    </source>
</evidence>
<evidence type="ECO:0000256" key="29">
    <source>
        <dbReference type="ARBA" id="ARBA00031821"/>
    </source>
</evidence>
<keyword evidence="25" id="KW-0325">Glycoprotein</keyword>
<evidence type="ECO:0000256" key="9">
    <source>
        <dbReference type="ARBA" id="ARBA00004651"/>
    </source>
</evidence>
<evidence type="ECO:0000256" key="8">
    <source>
        <dbReference type="ARBA" id="ARBA00004555"/>
    </source>
</evidence>
<dbReference type="GO" id="GO:0005041">
    <property type="term" value="F:low-density lipoprotein particle receptor activity"/>
    <property type="evidence" value="ECO:0007669"/>
    <property type="project" value="TreeGrafter"/>
</dbReference>
<keyword evidence="21 33" id="KW-0472">Membrane</keyword>
<name>H3ADB0_LATCH</name>
<dbReference type="FunCoup" id="H3ADB0">
    <property type="interactions" value="489"/>
</dbReference>
<dbReference type="GO" id="GO:0150094">
    <property type="term" value="P:amyloid-beta clearance by cellular catabolic process"/>
    <property type="evidence" value="ECO:0007669"/>
    <property type="project" value="TreeGrafter"/>
</dbReference>
<feature type="disulfide bond" evidence="32">
    <location>
        <begin position="239"/>
        <end position="307"/>
    </location>
</feature>
<evidence type="ECO:0000256" key="14">
    <source>
        <dbReference type="ARBA" id="ARBA00022499"/>
    </source>
</evidence>
<dbReference type="GO" id="GO:0016324">
    <property type="term" value="C:apical plasma membrane"/>
    <property type="evidence" value="ECO:0007669"/>
    <property type="project" value="UniProtKB-SubCell"/>
</dbReference>
<dbReference type="EMBL" id="AFYH01169183">
    <property type="status" value="NOT_ANNOTATED_CDS"/>
    <property type="molecule type" value="Genomic_DNA"/>
</dbReference>
<dbReference type="EMBL" id="AFYH01169185">
    <property type="status" value="NOT_ANNOTATED_CDS"/>
    <property type="molecule type" value="Genomic_DNA"/>
</dbReference>
<comment type="catalytic activity">
    <reaction evidence="2">
        <text>(9Z)-octadecenoate(out) = (9Z)-octadecenoate(in)</text>
        <dbReference type="Rhea" id="RHEA:33655"/>
        <dbReference type="ChEBI" id="CHEBI:30823"/>
    </reaction>
    <physiologicalReaction direction="left-to-right" evidence="2">
        <dbReference type="Rhea" id="RHEA:33656"/>
    </physiologicalReaction>
</comment>
<dbReference type="PRINTS" id="PR01610">
    <property type="entry name" value="CD36ANTIGEN"/>
</dbReference>
<comment type="similarity">
    <text evidence="10">Belongs to the CD36 family.</text>
</comment>
<keyword evidence="19" id="KW-0333">Golgi apparatus</keyword>
<feature type="disulfide bond" evidence="32">
    <location>
        <begin position="309"/>
        <end position="318"/>
    </location>
</feature>
<dbReference type="Proteomes" id="UP000008672">
    <property type="component" value="Unassembled WGS sequence"/>
</dbReference>
<dbReference type="OMA" id="AFQNWLV"/>
<dbReference type="GO" id="GO:0009986">
    <property type="term" value="C:cell surface"/>
    <property type="evidence" value="ECO:0007669"/>
    <property type="project" value="TreeGrafter"/>
</dbReference>
<evidence type="ECO:0000313" key="35">
    <source>
        <dbReference type="Proteomes" id="UP000008672"/>
    </source>
</evidence>
<dbReference type="GO" id="GO:0005794">
    <property type="term" value="C:Golgi apparatus"/>
    <property type="evidence" value="ECO:0007669"/>
    <property type="project" value="UniProtKB-SubCell"/>
</dbReference>
<evidence type="ECO:0000256" key="23">
    <source>
        <dbReference type="ARBA" id="ARBA00023157"/>
    </source>
</evidence>
<evidence type="ECO:0000256" key="31">
    <source>
        <dbReference type="ARBA" id="ARBA00032780"/>
    </source>
</evidence>
<evidence type="ECO:0000256" key="5">
    <source>
        <dbReference type="ARBA" id="ARBA00001892"/>
    </source>
</evidence>
<keyword evidence="16" id="KW-0832">Ubl conjugation</keyword>
<evidence type="ECO:0000256" key="12">
    <source>
        <dbReference type="ARBA" id="ARBA00022448"/>
    </source>
</evidence>
<dbReference type="InParanoid" id="H3ADB0"/>
<evidence type="ECO:0000256" key="32">
    <source>
        <dbReference type="PIRSR" id="PIRSR605428-52"/>
    </source>
</evidence>
<gene>
    <name evidence="34" type="primary">CD36</name>
</gene>
<dbReference type="InterPro" id="IPR002159">
    <property type="entry name" value="CD36_fam"/>
</dbReference>
<evidence type="ECO:0000256" key="18">
    <source>
        <dbReference type="ARBA" id="ARBA00022989"/>
    </source>
</evidence>
<reference evidence="35" key="1">
    <citation type="submission" date="2011-08" db="EMBL/GenBank/DDBJ databases">
        <title>The draft genome of Latimeria chalumnae.</title>
        <authorList>
            <person name="Di Palma F."/>
            <person name="Alfoldi J."/>
            <person name="Johnson J."/>
            <person name="Berlin A."/>
            <person name="Gnerre S."/>
            <person name="Jaffe D."/>
            <person name="MacCallum I."/>
            <person name="Young S."/>
            <person name="Walker B.J."/>
            <person name="Lander E."/>
            <person name="Lindblad-Toh K."/>
        </authorList>
    </citation>
    <scope>NUCLEOTIDE SEQUENCE [LARGE SCALE GENOMIC DNA]</scope>
    <source>
        <strain evidence="35">Wild caught</strain>
    </source>
</reference>
<evidence type="ECO:0000256" key="24">
    <source>
        <dbReference type="ARBA" id="ARBA00023170"/>
    </source>
</evidence>
<evidence type="ECO:0000256" key="26">
    <source>
        <dbReference type="ARBA" id="ARBA00023288"/>
    </source>
</evidence>
<dbReference type="AlphaFoldDB" id="H3ADB0"/>
<protein>
    <recommendedName>
        <fullName evidence="11">Platelet glycoprotein 4</fullName>
    </recommendedName>
    <alternativeName>
        <fullName evidence="31">Glycoprotein IIIb</fullName>
    </alternativeName>
    <alternativeName>
        <fullName evidence="29">PAS IV</fullName>
    </alternativeName>
    <alternativeName>
        <fullName evidence="30">PAS-4</fullName>
    </alternativeName>
    <alternativeName>
        <fullName evidence="28">Platelet glycoprotein IV</fullName>
    </alternativeName>
</protein>
<dbReference type="GO" id="GO:0019915">
    <property type="term" value="P:lipid storage"/>
    <property type="evidence" value="ECO:0007669"/>
    <property type="project" value="TreeGrafter"/>
</dbReference>
<keyword evidence="17" id="KW-0130">Cell adhesion</keyword>
<dbReference type="eggNOG" id="KOG3776">
    <property type="taxonomic scope" value="Eukaryota"/>
</dbReference>
<dbReference type="PANTHER" id="PTHR11923:SF12">
    <property type="entry name" value="PLATELET GLYCOPROTEIN 4"/>
    <property type="match status" value="1"/>
</dbReference>
<comment type="catalytic activity">
    <reaction evidence="27">
        <text>tetracosanoate(out) = tetracosanoate(in)</text>
        <dbReference type="Rhea" id="RHEA:45260"/>
        <dbReference type="ChEBI" id="CHEBI:31014"/>
    </reaction>
    <physiologicalReaction direction="left-to-right" evidence="27">
        <dbReference type="Rhea" id="RHEA:45261"/>
    </physiologicalReaction>
</comment>
<comment type="subcellular location">
    <subcellularLocation>
        <location evidence="6">Apical cell membrane</location>
    </subcellularLocation>
    <subcellularLocation>
        <location evidence="9">Cell membrane</location>
        <topology evidence="9">Multi-pass membrane protein</topology>
    </subcellularLocation>
    <subcellularLocation>
        <location evidence="8">Golgi apparatus</location>
    </subcellularLocation>
    <subcellularLocation>
        <location evidence="7">Membrane raft</location>
    </subcellularLocation>
</comment>
<evidence type="ECO:0000256" key="13">
    <source>
        <dbReference type="ARBA" id="ARBA00022475"/>
    </source>
</evidence>
<reference evidence="34" key="2">
    <citation type="submission" date="2025-08" db="UniProtKB">
        <authorList>
            <consortium name="Ensembl"/>
        </authorList>
    </citation>
    <scope>IDENTIFICATION</scope>
</reference>
<comment type="catalytic activity">
    <reaction evidence="5">
        <text>butanoate(out) = butanoate(in)</text>
        <dbReference type="Rhea" id="RHEA:45248"/>
        <dbReference type="ChEBI" id="CHEBI:17968"/>
    </reaction>
    <physiologicalReaction direction="left-to-right" evidence="5">
        <dbReference type="Rhea" id="RHEA:45249"/>
    </physiologicalReaction>
</comment>
<dbReference type="GO" id="GO:0034383">
    <property type="term" value="P:low-density lipoprotein particle clearance"/>
    <property type="evidence" value="ECO:0007669"/>
    <property type="project" value="TreeGrafter"/>
</dbReference>
<comment type="catalytic activity">
    <reaction evidence="1">
        <text>(9Z,12Z)-octadecadienoate(out) = (9Z,12Z)-octadecadienoate(in)</text>
        <dbReference type="Rhea" id="RHEA:45264"/>
        <dbReference type="ChEBI" id="CHEBI:30245"/>
    </reaction>
    <physiologicalReaction direction="left-to-right" evidence="1">
        <dbReference type="Rhea" id="RHEA:45265"/>
    </physiologicalReaction>
</comment>
<evidence type="ECO:0000256" key="27">
    <source>
        <dbReference type="ARBA" id="ARBA00023949"/>
    </source>
</evidence>
<evidence type="ECO:0000256" key="21">
    <source>
        <dbReference type="ARBA" id="ARBA00023136"/>
    </source>
</evidence>
<evidence type="ECO:0000256" key="30">
    <source>
        <dbReference type="ARBA" id="ARBA00032188"/>
    </source>
</evidence>
<keyword evidence="13" id="KW-1003">Cell membrane</keyword>
<reference evidence="34" key="3">
    <citation type="submission" date="2025-09" db="UniProtKB">
        <authorList>
            <consortium name="Ensembl"/>
        </authorList>
    </citation>
    <scope>IDENTIFICATION</scope>
</reference>
<keyword evidence="20" id="KW-0445">Lipid transport</keyword>
<evidence type="ECO:0000256" key="20">
    <source>
        <dbReference type="ARBA" id="ARBA00023055"/>
    </source>
</evidence>
<dbReference type="PANTHER" id="PTHR11923">
    <property type="entry name" value="SCAVENGER RECEPTOR CLASS B TYPE-1 SR-B1"/>
    <property type="match status" value="1"/>
</dbReference>
<dbReference type="GeneTree" id="ENSGT00940000153372"/>
<keyword evidence="15 33" id="KW-0812">Transmembrane</keyword>
<dbReference type="Ensembl" id="ENSLACT00000007695.1">
    <property type="protein sequence ID" value="ENSLACP00000007631.1"/>
    <property type="gene ID" value="ENSLACG00000006762.1"/>
</dbReference>
<dbReference type="GO" id="GO:0030169">
    <property type="term" value="F:low-density lipoprotein particle binding"/>
    <property type="evidence" value="ECO:0007669"/>
    <property type="project" value="TreeGrafter"/>
</dbReference>
<dbReference type="GO" id="GO:0042953">
    <property type="term" value="P:lipoprotein transport"/>
    <property type="evidence" value="ECO:0007669"/>
    <property type="project" value="TreeGrafter"/>
</dbReference>
<keyword evidence="22" id="KW-0564">Palmitate</keyword>
<evidence type="ECO:0000256" key="10">
    <source>
        <dbReference type="ARBA" id="ARBA00010532"/>
    </source>
</evidence>
<evidence type="ECO:0000313" key="34">
    <source>
        <dbReference type="Ensembl" id="ENSLACP00000007631.1"/>
    </source>
</evidence>
<dbReference type="GO" id="GO:0007155">
    <property type="term" value="P:cell adhesion"/>
    <property type="evidence" value="ECO:0007669"/>
    <property type="project" value="UniProtKB-KW"/>
</dbReference>
<feature type="transmembrane region" description="Helical" evidence="33">
    <location>
        <begin position="7"/>
        <end position="29"/>
    </location>
</feature>